<dbReference type="Gene3D" id="2.40.30.170">
    <property type="match status" value="1"/>
</dbReference>
<dbReference type="PANTHER" id="PTHR30158">
    <property type="entry name" value="ACRA/E-RELATED COMPONENT OF DRUG EFFLUX TRANSPORTER"/>
    <property type="match status" value="1"/>
</dbReference>
<evidence type="ECO:0000259" key="7">
    <source>
        <dbReference type="Pfam" id="PF25944"/>
    </source>
</evidence>
<evidence type="ECO:0000313" key="10">
    <source>
        <dbReference type="Proteomes" id="UP000006034"/>
    </source>
</evidence>
<feature type="compositionally biased region" description="Polar residues" evidence="4">
    <location>
        <begin position="393"/>
        <end position="402"/>
    </location>
</feature>
<accession>E5Y3J5</accession>
<dbReference type="EMBL" id="ADCP02000001">
    <property type="protein sequence ID" value="EFV45447.1"/>
    <property type="molecule type" value="Genomic_DNA"/>
</dbReference>
<dbReference type="InterPro" id="IPR006143">
    <property type="entry name" value="RND_pump_MFP"/>
</dbReference>
<dbReference type="Gene3D" id="2.40.50.100">
    <property type="match status" value="1"/>
</dbReference>
<reference evidence="9 10" key="1">
    <citation type="submission" date="2010-10" db="EMBL/GenBank/DDBJ databases">
        <authorList>
            <consortium name="The Broad Institute Genome Sequencing Platform"/>
            <person name="Ward D."/>
            <person name="Earl A."/>
            <person name="Feldgarden M."/>
            <person name="Young S.K."/>
            <person name="Gargeya S."/>
            <person name="Zeng Q."/>
            <person name="Alvarado L."/>
            <person name="Berlin A."/>
            <person name="Bochicchio J."/>
            <person name="Chapman S.B."/>
            <person name="Chen Z."/>
            <person name="Freedman E."/>
            <person name="Gellesch M."/>
            <person name="Goldberg J."/>
            <person name="Griggs A."/>
            <person name="Gujja S."/>
            <person name="Heilman E."/>
            <person name="Heiman D."/>
            <person name="Howarth C."/>
            <person name="Mehta T."/>
            <person name="Neiman D."/>
            <person name="Pearson M."/>
            <person name="Roberts A."/>
            <person name="Saif S."/>
            <person name="Shea T."/>
            <person name="Shenoy N."/>
            <person name="Sisk P."/>
            <person name="Stolte C."/>
            <person name="Sykes S."/>
            <person name="White J."/>
            <person name="Yandava C."/>
            <person name="Allen-Vercoe E."/>
            <person name="Sibley C."/>
            <person name="Ambrose C.E."/>
            <person name="Strauss J."/>
            <person name="Daigneault M."/>
            <person name="Haas B."/>
            <person name="Nusbaum C."/>
            <person name="Birren B."/>
        </authorList>
    </citation>
    <scope>NUCLEOTIDE SEQUENCE [LARGE SCALE GENOMIC DNA]</scope>
    <source>
        <strain evidence="9 10">3_1_6</strain>
    </source>
</reference>
<proteinExistence type="inferred from homology"/>
<sequence length="402" mass="43106">MKSPVGTPLSLMVSVCTLFALLLVGGCKSEEKGRTASLPPPLVGVMTVEERNVPVSFTYAGQTEGSRAVEVRAQVSGILMRRAYDEGQYVKQGQLLFEIEPDTYRAALRQANGVMEQAQAKFTQARQNLNRVLPLYKKNAVSQKDRDDAQAAYDSAKADLDSAKAAVSEAEIKLSHAYVTAPVAGFASREYRTVGNLITAGSQDGSLLTVVNQNDPIYANFAIPSPQFMRLRALQEQGRLKSDGTVAEITLADGTVYQTKGVITFIDKQVNTNTSVVAARAEFVNPDLFVLPGQFVRVTLSGMELVNAILIPQQAVIQTQKGSMVVVIGEGDKAEMRPVDLGDNYGDSFLLNKGVKAGERIVVEGGNKAVPGQPVRIQQASVQDAKLPDQPVGTGSDSGKAE</sequence>
<evidence type="ECO:0000259" key="5">
    <source>
        <dbReference type="Pfam" id="PF25876"/>
    </source>
</evidence>
<dbReference type="Proteomes" id="UP000006034">
    <property type="component" value="Unassembled WGS sequence"/>
</dbReference>
<feature type="domain" description="Multidrug resistance protein MdtA-like alpha-helical hairpin" evidence="5">
    <location>
        <begin position="108"/>
        <end position="175"/>
    </location>
</feature>
<dbReference type="InterPro" id="IPR058625">
    <property type="entry name" value="MdtA-like_BSH"/>
</dbReference>
<evidence type="ECO:0000313" key="9">
    <source>
        <dbReference type="EMBL" id="EFV45447.1"/>
    </source>
</evidence>
<evidence type="ECO:0000256" key="2">
    <source>
        <dbReference type="ARBA" id="ARBA00009477"/>
    </source>
</evidence>
<keyword evidence="10" id="KW-1185">Reference proteome</keyword>
<comment type="caution">
    <text evidence="9">The sequence shown here is derived from an EMBL/GenBank/DDBJ whole genome shotgun (WGS) entry which is preliminary data.</text>
</comment>
<evidence type="ECO:0000259" key="6">
    <source>
        <dbReference type="Pfam" id="PF25917"/>
    </source>
</evidence>
<dbReference type="SUPFAM" id="SSF111369">
    <property type="entry name" value="HlyD-like secretion proteins"/>
    <property type="match status" value="1"/>
</dbReference>
<dbReference type="InterPro" id="IPR058624">
    <property type="entry name" value="MdtA-like_HH"/>
</dbReference>
<protein>
    <submittedName>
        <fullName evidence="9">Efflux transporter, RND family, MFP subunit</fullName>
    </submittedName>
</protein>
<dbReference type="RefSeq" id="WP_005025160.1">
    <property type="nucleotide sequence ID" value="NZ_KE150238.1"/>
</dbReference>
<comment type="similarity">
    <text evidence="2">Belongs to the membrane fusion protein (MFP) (TC 8.A.1) family.</text>
</comment>
<evidence type="ECO:0000256" key="4">
    <source>
        <dbReference type="SAM" id="MobiDB-lite"/>
    </source>
</evidence>
<feature type="coiled-coil region" evidence="3">
    <location>
        <begin position="108"/>
        <end position="173"/>
    </location>
</feature>
<dbReference type="Pfam" id="PF25944">
    <property type="entry name" value="Beta-barrel_RND"/>
    <property type="match status" value="1"/>
</dbReference>
<organism evidence="9 10">
    <name type="scientific">Bilophila wadsworthia (strain 3_1_6)</name>
    <dbReference type="NCBI Taxonomy" id="563192"/>
    <lineage>
        <taxon>Bacteria</taxon>
        <taxon>Pseudomonadati</taxon>
        <taxon>Thermodesulfobacteriota</taxon>
        <taxon>Desulfovibrionia</taxon>
        <taxon>Desulfovibrionales</taxon>
        <taxon>Desulfovibrionaceae</taxon>
        <taxon>Bilophila</taxon>
    </lineage>
</organism>
<dbReference type="Gene3D" id="2.40.420.20">
    <property type="match status" value="1"/>
</dbReference>
<dbReference type="Pfam" id="PF25967">
    <property type="entry name" value="RND-MFP_C"/>
    <property type="match status" value="1"/>
</dbReference>
<evidence type="ECO:0000256" key="1">
    <source>
        <dbReference type="ARBA" id="ARBA00004196"/>
    </source>
</evidence>
<dbReference type="OrthoDB" id="9772050at2"/>
<evidence type="ECO:0000259" key="8">
    <source>
        <dbReference type="Pfam" id="PF25967"/>
    </source>
</evidence>
<feature type="domain" description="Multidrug resistance protein MdtA-like barrel-sandwich hybrid" evidence="6">
    <location>
        <begin position="67"/>
        <end position="208"/>
    </location>
</feature>
<dbReference type="GeneID" id="78085897"/>
<dbReference type="GO" id="GO:0005886">
    <property type="term" value="C:plasma membrane"/>
    <property type="evidence" value="ECO:0007669"/>
    <property type="project" value="TreeGrafter"/>
</dbReference>
<comment type="subcellular location">
    <subcellularLocation>
        <location evidence="1">Cell envelope</location>
    </subcellularLocation>
</comment>
<dbReference type="Gene3D" id="1.10.287.470">
    <property type="entry name" value="Helix hairpin bin"/>
    <property type="match status" value="1"/>
</dbReference>
<reference evidence="9 10" key="2">
    <citation type="submission" date="2013-04" db="EMBL/GenBank/DDBJ databases">
        <title>The Genome Sequence of Bilophila wadsworthia 3_1_6.</title>
        <authorList>
            <consortium name="The Broad Institute Genomics Platform"/>
            <person name="Earl A."/>
            <person name="Ward D."/>
            <person name="Feldgarden M."/>
            <person name="Gevers D."/>
            <person name="Sibley C."/>
            <person name="Strauss J."/>
            <person name="Allen-Vercoe E."/>
            <person name="Walker B."/>
            <person name="Young S."/>
            <person name="Zeng Q."/>
            <person name="Gargeya S."/>
            <person name="Fitzgerald M."/>
            <person name="Haas B."/>
            <person name="Abouelleil A."/>
            <person name="Allen A.W."/>
            <person name="Alvarado L."/>
            <person name="Arachchi H.M."/>
            <person name="Berlin A.M."/>
            <person name="Chapman S.B."/>
            <person name="Gainer-Dewar J."/>
            <person name="Goldberg J."/>
            <person name="Griggs A."/>
            <person name="Gujja S."/>
            <person name="Hansen M."/>
            <person name="Howarth C."/>
            <person name="Imamovic A."/>
            <person name="Ireland A."/>
            <person name="Larimer J."/>
            <person name="McCowan C."/>
            <person name="Murphy C."/>
            <person name="Pearson M."/>
            <person name="Poon T.W."/>
            <person name="Priest M."/>
            <person name="Roberts A."/>
            <person name="Saif S."/>
            <person name="Shea T."/>
            <person name="Sisk P."/>
            <person name="Sykes S."/>
            <person name="Wortman J."/>
            <person name="Nusbaum C."/>
            <person name="Birren B."/>
        </authorList>
    </citation>
    <scope>NUCLEOTIDE SEQUENCE [LARGE SCALE GENOMIC DNA]</scope>
    <source>
        <strain evidence="9 10">3_1_6</strain>
    </source>
</reference>
<feature type="region of interest" description="Disordered" evidence="4">
    <location>
        <begin position="371"/>
        <end position="402"/>
    </location>
</feature>
<dbReference type="Pfam" id="PF25917">
    <property type="entry name" value="BSH_RND"/>
    <property type="match status" value="1"/>
</dbReference>
<keyword evidence="3" id="KW-0175">Coiled coil</keyword>
<dbReference type="InterPro" id="IPR058626">
    <property type="entry name" value="MdtA-like_b-barrel"/>
</dbReference>
<name>E5Y3J5_BILW3</name>
<dbReference type="AlphaFoldDB" id="E5Y3J5"/>
<dbReference type="InterPro" id="IPR058627">
    <property type="entry name" value="MdtA-like_C"/>
</dbReference>
<dbReference type="PROSITE" id="PS51257">
    <property type="entry name" value="PROKAR_LIPOPROTEIN"/>
    <property type="match status" value="1"/>
</dbReference>
<feature type="domain" description="Multidrug resistance protein MdtA-like beta-barrel" evidence="7">
    <location>
        <begin position="216"/>
        <end position="300"/>
    </location>
</feature>
<dbReference type="HOGENOM" id="CLU_018816_2_1_7"/>
<gene>
    <name evidence="9" type="ORF">HMPREF0179_00756</name>
</gene>
<feature type="domain" description="Multidrug resistance protein MdtA-like C-terminal permuted SH3" evidence="8">
    <location>
        <begin position="307"/>
        <end position="367"/>
    </location>
</feature>
<dbReference type="GO" id="GO:0046677">
    <property type="term" value="P:response to antibiotic"/>
    <property type="evidence" value="ECO:0007669"/>
    <property type="project" value="TreeGrafter"/>
</dbReference>
<evidence type="ECO:0000256" key="3">
    <source>
        <dbReference type="SAM" id="Coils"/>
    </source>
</evidence>
<dbReference type="Pfam" id="PF25876">
    <property type="entry name" value="HH_MFP_RND"/>
    <property type="match status" value="1"/>
</dbReference>
<dbReference type="NCBIfam" id="TIGR01730">
    <property type="entry name" value="RND_mfp"/>
    <property type="match status" value="1"/>
</dbReference>
<dbReference type="STRING" id="563192.HMPREF0179_00756"/>
<dbReference type="eggNOG" id="COG0845">
    <property type="taxonomic scope" value="Bacteria"/>
</dbReference>
<dbReference type="GO" id="GO:0022857">
    <property type="term" value="F:transmembrane transporter activity"/>
    <property type="evidence" value="ECO:0007669"/>
    <property type="project" value="InterPro"/>
</dbReference>